<dbReference type="InterPro" id="IPR013325">
    <property type="entry name" value="RNA_pol_sigma_r2"/>
</dbReference>
<accession>A0AAU7AWG0</accession>
<dbReference type="Pfam" id="PF04542">
    <property type="entry name" value="Sigma70_r2"/>
    <property type="match status" value="1"/>
</dbReference>
<dbReference type="InterPro" id="IPR036388">
    <property type="entry name" value="WH-like_DNA-bd_sf"/>
</dbReference>
<evidence type="ECO:0000259" key="7">
    <source>
        <dbReference type="Pfam" id="PF08281"/>
    </source>
</evidence>
<dbReference type="EMBL" id="CP114014">
    <property type="protein sequence ID" value="XAY06061.1"/>
    <property type="molecule type" value="Genomic_DNA"/>
</dbReference>
<evidence type="ECO:0000259" key="6">
    <source>
        <dbReference type="Pfam" id="PF04542"/>
    </source>
</evidence>
<keyword evidence="4" id="KW-0238">DNA-binding</keyword>
<dbReference type="AlphaFoldDB" id="A0AAU7AWG0"/>
<evidence type="ECO:0000256" key="3">
    <source>
        <dbReference type="ARBA" id="ARBA00023082"/>
    </source>
</evidence>
<feature type="domain" description="RNA polymerase sigma factor 70 region 4 type 2" evidence="7">
    <location>
        <begin position="121"/>
        <end position="172"/>
    </location>
</feature>
<dbReference type="InterPro" id="IPR014284">
    <property type="entry name" value="RNA_pol_sigma-70_dom"/>
</dbReference>
<keyword evidence="5" id="KW-0804">Transcription</keyword>
<reference evidence="8" key="1">
    <citation type="submission" date="2022-12" db="EMBL/GenBank/DDBJ databases">
        <title>Paraconexibacter alkalitolerans sp. nov. and Baekduia alba sp. nov., isolated from soil and emended description of the genera Paraconexibacter (Chun et al., 2020) and Baekduia (An et al., 2020).</title>
        <authorList>
            <person name="Vieira S."/>
            <person name="Huber K.J."/>
            <person name="Geppert A."/>
            <person name="Wolf J."/>
            <person name="Neumann-Schaal M."/>
            <person name="Muesken M."/>
            <person name="Overmann J."/>
        </authorList>
    </citation>
    <scope>NUCLEOTIDE SEQUENCE</scope>
    <source>
        <strain evidence="8">AEG42_29</strain>
    </source>
</reference>
<evidence type="ECO:0000256" key="2">
    <source>
        <dbReference type="ARBA" id="ARBA00023015"/>
    </source>
</evidence>
<dbReference type="SUPFAM" id="SSF88946">
    <property type="entry name" value="Sigma2 domain of RNA polymerase sigma factors"/>
    <property type="match status" value="1"/>
</dbReference>
<keyword evidence="2" id="KW-0805">Transcription regulation</keyword>
<dbReference type="KEGG" id="parq:DSM112329_02923"/>
<evidence type="ECO:0000256" key="5">
    <source>
        <dbReference type="ARBA" id="ARBA00023163"/>
    </source>
</evidence>
<proteinExistence type="inferred from homology"/>
<dbReference type="Gene3D" id="1.10.10.10">
    <property type="entry name" value="Winged helix-like DNA-binding domain superfamily/Winged helix DNA-binding domain"/>
    <property type="match status" value="1"/>
</dbReference>
<dbReference type="InterPro" id="IPR039425">
    <property type="entry name" value="RNA_pol_sigma-70-like"/>
</dbReference>
<dbReference type="GO" id="GO:0016987">
    <property type="term" value="F:sigma factor activity"/>
    <property type="evidence" value="ECO:0007669"/>
    <property type="project" value="UniProtKB-KW"/>
</dbReference>
<dbReference type="InterPro" id="IPR013249">
    <property type="entry name" value="RNA_pol_sigma70_r4_t2"/>
</dbReference>
<dbReference type="SUPFAM" id="SSF88659">
    <property type="entry name" value="Sigma3 and sigma4 domains of RNA polymerase sigma factors"/>
    <property type="match status" value="1"/>
</dbReference>
<evidence type="ECO:0000256" key="4">
    <source>
        <dbReference type="ARBA" id="ARBA00023125"/>
    </source>
</evidence>
<dbReference type="PANTHER" id="PTHR43133">
    <property type="entry name" value="RNA POLYMERASE ECF-TYPE SIGMA FACTO"/>
    <property type="match status" value="1"/>
</dbReference>
<gene>
    <name evidence="8" type="ORF">DSM112329_02923</name>
</gene>
<dbReference type="RefSeq" id="WP_354697300.1">
    <property type="nucleotide sequence ID" value="NZ_CP114014.1"/>
</dbReference>
<sequence length="180" mass="20239">MRGDEELLRGAAGGDADAFAEFYRRLLPVIVTYIRRRVDTPELAFDVTAETFAAVAANVGDFDPGRGSARGWVFAIAQNELRQAWRRGQVEDRARRRLAYEPIELDDDALDRVENLVDDGALMAALAELPQKERAAVSAHVIEERGYSEIAAELRCSESVVRKRVSRGLRRLRDLVEERP</sequence>
<organism evidence="8">
    <name type="scientific">Paraconexibacter sp. AEG42_29</name>
    <dbReference type="NCBI Taxonomy" id="2997339"/>
    <lineage>
        <taxon>Bacteria</taxon>
        <taxon>Bacillati</taxon>
        <taxon>Actinomycetota</taxon>
        <taxon>Thermoleophilia</taxon>
        <taxon>Solirubrobacterales</taxon>
        <taxon>Paraconexibacteraceae</taxon>
        <taxon>Paraconexibacter</taxon>
    </lineage>
</organism>
<dbReference type="Pfam" id="PF08281">
    <property type="entry name" value="Sigma70_r4_2"/>
    <property type="match status" value="1"/>
</dbReference>
<dbReference type="InterPro" id="IPR007627">
    <property type="entry name" value="RNA_pol_sigma70_r2"/>
</dbReference>
<keyword evidence="3" id="KW-0731">Sigma factor</keyword>
<dbReference type="GO" id="GO:0003677">
    <property type="term" value="F:DNA binding"/>
    <property type="evidence" value="ECO:0007669"/>
    <property type="project" value="UniProtKB-KW"/>
</dbReference>
<dbReference type="InterPro" id="IPR013324">
    <property type="entry name" value="RNA_pol_sigma_r3/r4-like"/>
</dbReference>
<protein>
    <submittedName>
        <fullName evidence="8">RNA polymerase sigma factor</fullName>
    </submittedName>
</protein>
<dbReference type="Gene3D" id="1.10.1740.10">
    <property type="match status" value="1"/>
</dbReference>
<dbReference type="PANTHER" id="PTHR43133:SF8">
    <property type="entry name" value="RNA POLYMERASE SIGMA FACTOR HI_1459-RELATED"/>
    <property type="match status" value="1"/>
</dbReference>
<dbReference type="CDD" id="cd06171">
    <property type="entry name" value="Sigma70_r4"/>
    <property type="match status" value="1"/>
</dbReference>
<comment type="similarity">
    <text evidence="1">Belongs to the sigma-70 factor family. ECF subfamily.</text>
</comment>
<dbReference type="GO" id="GO:0006352">
    <property type="term" value="P:DNA-templated transcription initiation"/>
    <property type="evidence" value="ECO:0007669"/>
    <property type="project" value="InterPro"/>
</dbReference>
<name>A0AAU7AWG0_9ACTN</name>
<evidence type="ECO:0000313" key="8">
    <source>
        <dbReference type="EMBL" id="XAY06061.1"/>
    </source>
</evidence>
<feature type="domain" description="RNA polymerase sigma-70 region 2" evidence="6">
    <location>
        <begin position="22"/>
        <end position="89"/>
    </location>
</feature>
<dbReference type="NCBIfam" id="TIGR02937">
    <property type="entry name" value="sigma70-ECF"/>
    <property type="match status" value="1"/>
</dbReference>
<evidence type="ECO:0000256" key="1">
    <source>
        <dbReference type="ARBA" id="ARBA00010641"/>
    </source>
</evidence>